<evidence type="ECO:0000256" key="1">
    <source>
        <dbReference type="SAM" id="Phobius"/>
    </source>
</evidence>
<keyword evidence="1" id="KW-1133">Transmembrane helix</keyword>
<feature type="transmembrane region" description="Helical" evidence="1">
    <location>
        <begin position="35"/>
        <end position="58"/>
    </location>
</feature>
<feature type="transmembrane region" description="Helical" evidence="1">
    <location>
        <begin position="411"/>
        <end position="432"/>
    </location>
</feature>
<protein>
    <submittedName>
        <fullName evidence="2">Uncharacterized protein</fullName>
    </submittedName>
</protein>
<feature type="transmembrane region" description="Helical" evidence="1">
    <location>
        <begin position="198"/>
        <end position="220"/>
    </location>
</feature>
<dbReference type="Proteomes" id="UP000186851">
    <property type="component" value="Chromosome"/>
</dbReference>
<gene>
    <name evidence="2" type="ORF">OdinLCB4_000630</name>
</gene>
<evidence type="ECO:0000313" key="3">
    <source>
        <dbReference type="Proteomes" id="UP000186851"/>
    </source>
</evidence>
<feature type="transmembrane region" description="Helical" evidence="1">
    <location>
        <begin position="279"/>
        <end position="301"/>
    </location>
</feature>
<feature type="transmembrane region" description="Helical" evidence="1">
    <location>
        <begin position="166"/>
        <end position="186"/>
    </location>
</feature>
<keyword evidence="1" id="KW-0812">Transmembrane</keyword>
<keyword evidence="1" id="KW-0472">Membrane</keyword>
<accession>A0AAF0D2I9</accession>
<sequence>MSLEPLLSIVLNLIPVILALTPYIILKNKTVWRALYLRLLVCFAFFWIFYDLLPAILFQLSGKNPTNLLTASTPIDVLEVLGYYLTMTVSVFFNILNFLISSWPFIFIGAPVVAVLIIIFHLRRERGGFKEKFFKVGYEFKDNPLKAIKERLESNSWSDEKELIKLLIVLLPLSLYLLTGVLSVVTGGTDGLAPSSELGWFIEVFIVYLLIPITAVHLLYFSKVSYEGKFFGEKIRQSVFYYLISIGAVLSGLSIILFIQQNPASIPTIIYFVSYYTMAVIVFAAFLPLYESISTFLLVKISNSIKKNDYKQVDAKNLIDRTKIYTVIIGVFLFFIILVLNFVLSMLWLVTAGVGAGFFNQFLFENPFGPEFHQQITLEFNIILSFTLIFIGLILWSAASAYLTRSGPFNLYVAIVSSFILSLVITIIILNIDIPFIYGRSSYWVVPAPAYIKIGDFTVFTSRTALLQIPTWTLFRFAAYPFDLLKAVSSTILLSTIFYYRGVPFKIRVEAYEAKNIGRVYGKIFYTPSFKVLNQPKFLIAVEEVKHPRLKSNTIAEAYNTLKGGMYKFQEISSKLNLNNLEAYYILRRLAEYKYAVFYIEEFNFTYYKAVLKSLYLVSHDGRNLLSYAFSEELTTEPVLVAGMLSAISSFVKETTKSRELLRTVDHGDTTLLVEYGRYSFAALLADRETTELRGKLQKYINEFEKKYEKILADWNGDVEPFEGEAARIIELFSE</sequence>
<evidence type="ECO:0000313" key="2">
    <source>
        <dbReference type="EMBL" id="WEU40472.1"/>
    </source>
</evidence>
<feature type="transmembrane region" description="Helical" evidence="1">
    <location>
        <begin position="240"/>
        <end position="259"/>
    </location>
</feature>
<organism evidence="2 3">
    <name type="scientific">Odinarchaeota yellowstonii (strain LCB_4)</name>
    <dbReference type="NCBI Taxonomy" id="1841599"/>
    <lineage>
        <taxon>Archaea</taxon>
        <taxon>Promethearchaeati</taxon>
        <taxon>Candidatus Odinarchaeota</taxon>
        <taxon>Candidatus Odinarchaeia</taxon>
        <taxon>Candidatus Odinarchaeales</taxon>
        <taxon>Candidatus Odinarchaeaceae</taxon>
        <taxon>Candidatus Odinarchaeum</taxon>
    </lineage>
</organism>
<feature type="transmembrane region" description="Helical" evidence="1">
    <location>
        <begin position="6"/>
        <end position="26"/>
    </location>
</feature>
<name>A0AAF0D2I9_ODILC</name>
<feature type="transmembrane region" description="Helical" evidence="1">
    <location>
        <begin position="376"/>
        <end position="399"/>
    </location>
</feature>
<dbReference type="EMBL" id="CP091871">
    <property type="protein sequence ID" value="WEU40472.1"/>
    <property type="molecule type" value="Genomic_DNA"/>
</dbReference>
<dbReference type="AlphaFoldDB" id="A0AAF0D2I9"/>
<feature type="transmembrane region" description="Helical" evidence="1">
    <location>
        <begin position="95"/>
        <end position="122"/>
    </location>
</feature>
<dbReference type="KEGG" id="oyw:OdinLCB4_000630"/>
<proteinExistence type="predicted"/>
<reference evidence="2" key="2">
    <citation type="journal article" date="2022" name="Nat. Microbiol.">
        <title>A closed Candidatus Odinarchaeum chromosome exposes Asgard archaeal viruses.</title>
        <authorList>
            <person name="Tamarit D."/>
            <person name="Caceres E.F."/>
            <person name="Krupovic M."/>
            <person name="Nijland R."/>
            <person name="Eme L."/>
            <person name="Robinson N.P."/>
            <person name="Ettema T.J.G."/>
        </authorList>
    </citation>
    <scope>NUCLEOTIDE SEQUENCE</scope>
    <source>
        <strain evidence="2">LCB_4</strain>
    </source>
</reference>
<feature type="transmembrane region" description="Helical" evidence="1">
    <location>
        <begin position="322"/>
        <end position="340"/>
    </location>
</feature>
<reference evidence="2" key="1">
    <citation type="journal article" date="2017" name="Nature">
        <title>Asgard archaea illuminate the origin of eukaryotic cellular complexity.</title>
        <authorList>
            <person name="Zaremba-Niedzwiedzka K."/>
            <person name="Caceres E.F."/>
            <person name="Saw J.H."/>
            <person name="Backstrom D."/>
            <person name="Juzokaite L."/>
            <person name="Vancaester E."/>
            <person name="Seitz K.W."/>
            <person name="Anantharaman K."/>
            <person name="Starnawski P."/>
            <person name="Kjeldsen K.U."/>
            <person name="Scott M.B."/>
            <person name="Nunoura T."/>
            <person name="Banfield J.F."/>
            <person name="Schramm A."/>
            <person name="Baker B.J."/>
            <person name="Spang A."/>
            <person name="Ettema T.J.G."/>
        </authorList>
    </citation>
    <scope>NUCLEOTIDE SEQUENCE</scope>
    <source>
        <strain evidence="2">LCB_4</strain>
    </source>
</reference>